<dbReference type="AlphaFoldDB" id="A0A914UWT7"/>
<dbReference type="CDD" id="cd20885">
    <property type="entry name" value="C1_RASSF1"/>
    <property type="match status" value="1"/>
</dbReference>
<sequence length="360" mass="40065">MIGRAKKKNRFSGDTARMSGVDDVPSEFTSSALSSSSGEQPTQQPPTWFAGLRSKLALFSMSDWFSQLGLGRPATPTRRCSDDVVASAYSNASSPLRQQQQQRARSMGPTVCFDESPATEGEDDPLTPTGDDDVNPWNLPSFWLNLEPGRNYNDTLELQHFGPLDNLVTIGKHAPGQGHTFEQLHLVHPTWCDKCGDFIWGFLKQAVRCENCNYTCHYKCRLLVTLDCRSARDSIKSNETAASYLTAKSTKSQTLTLPNEPNPSDSADDEIDPMDTIDTKSIHQVYVNQDPFEWPEAFQGDRLRKMVQEYNDSADGLSITVHEDGVNFSGYLQIHMNFTRPINVVAGERPPSVYDVINTG</sequence>
<accession>A0A914UWT7</accession>
<dbReference type="GO" id="GO:0005096">
    <property type="term" value="F:GTPase activator activity"/>
    <property type="evidence" value="ECO:0007669"/>
    <property type="project" value="UniProtKB-KW"/>
</dbReference>
<dbReference type="InterPro" id="IPR046349">
    <property type="entry name" value="C1-like_sf"/>
</dbReference>
<evidence type="ECO:0000256" key="3">
    <source>
        <dbReference type="ARBA" id="ARBA00022833"/>
    </source>
</evidence>
<evidence type="ECO:0000313" key="7">
    <source>
        <dbReference type="WBParaSite" id="PSAMB.scaffold1276size33487.g12127.t1"/>
    </source>
</evidence>
<organism evidence="6 7">
    <name type="scientific">Plectus sambesii</name>
    <dbReference type="NCBI Taxonomy" id="2011161"/>
    <lineage>
        <taxon>Eukaryota</taxon>
        <taxon>Metazoa</taxon>
        <taxon>Ecdysozoa</taxon>
        <taxon>Nematoda</taxon>
        <taxon>Chromadorea</taxon>
        <taxon>Plectida</taxon>
        <taxon>Plectina</taxon>
        <taxon>Plectoidea</taxon>
        <taxon>Plectidae</taxon>
        <taxon>Plectus</taxon>
    </lineage>
</organism>
<feature type="region of interest" description="Disordered" evidence="4">
    <location>
        <begin position="1"/>
        <end position="47"/>
    </location>
</feature>
<keyword evidence="6" id="KW-1185">Reference proteome</keyword>
<name>A0A914UWT7_9BILA</name>
<feature type="region of interest" description="Disordered" evidence="4">
    <location>
        <begin position="251"/>
        <end position="274"/>
    </location>
</feature>
<dbReference type="Pfam" id="PF00130">
    <property type="entry name" value="C1_1"/>
    <property type="match status" value="1"/>
</dbReference>
<dbReference type="PANTHER" id="PTHR46075:SF2">
    <property type="entry name" value="RHO GTPASE ACTIVATING PROTEIN AT 5A, ISOFORM A"/>
    <property type="match status" value="1"/>
</dbReference>
<dbReference type="InterPro" id="IPR002219">
    <property type="entry name" value="PKC_DAG/PE"/>
</dbReference>
<evidence type="ECO:0000259" key="5">
    <source>
        <dbReference type="PROSITE" id="PS50081"/>
    </source>
</evidence>
<feature type="compositionally biased region" description="Polar residues" evidence="4">
    <location>
        <begin position="251"/>
        <end position="265"/>
    </location>
</feature>
<evidence type="ECO:0000256" key="4">
    <source>
        <dbReference type="SAM" id="MobiDB-lite"/>
    </source>
</evidence>
<dbReference type="Gene3D" id="3.10.20.90">
    <property type="entry name" value="Phosphatidylinositol 3-kinase Catalytic Subunit, Chain A, domain 1"/>
    <property type="match status" value="1"/>
</dbReference>
<dbReference type="PANTHER" id="PTHR46075">
    <property type="entry name" value="CHIMERIN FAMILY MEMBER"/>
    <property type="match status" value="1"/>
</dbReference>
<dbReference type="SMART" id="SM00109">
    <property type="entry name" value="C1"/>
    <property type="match status" value="1"/>
</dbReference>
<dbReference type="InterPro" id="IPR051854">
    <property type="entry name" value="Rho-type_GAP"/>
</dbReference>
<evidence type="ECO:0000256" key="2">
    <source>
        <dbReference type="ARBA" id="ARBA00022723"/>
    </source>
</evidence>
<keyword evidence="1" id="KW-0343">GTPase activation</keyword>
<evidence type="ECO:0000256" key="1">
    <source>
        <dbReference type="ARBA" id="ARBA00022468"/>
    </source>
</evidence>
<reference evidence="7" key="1">
    <citation type="submission" date="2022-11" db="UniProtKB">
        <authorList>
            <consortium name="WormBaseParasite"/>
        </authorList>
    </citation>
    <scope>IDENTIFICATION</scope>
</reference>
<keyword evidence="3" id="KW-0862">Zinc</keyword>
<dbReference type="PROSITE" id="PS00479">
    <property type="entry name" value="ZF_DAG_PE_1"/>
    <property type="match status" value="1"/>
</dbReference>
<feature type="region of interest" description="Disordered" evidence="4">
    <location>
        <begin position="89"/>
        <end position="132"/>
    </location>
</feature>
<keyword evidence="2" id="KW-0479">Metal-binding</keyword>
<dbReference type="Proteomes" id="UP000887566">
    <property type="component" value="Unplaced"/>
</dbReference>
<dbReference type="InterPro" id="IPR020454">
    <property type="entry name" value="DAG/PE-bd"/>
</dbReference>
<dbReference type="PROSITE" id="PS50081">
    <property type="entry name" value="ZF_DAG_PE_2"/>
    <property type="match status" value="1"/>
</dbReference>
<feature type="compositionally biased region" description="Acidic residues" evidence="4">
    <location>
        <begin position="120"/>
        <end position="132"/>
    </location>
</feature>
<feature type="domain" description="Phorbol-ester/DAG-type" evidence="5">
    <location>
        <begin position="178"/>
        <end position="228"/>
    </location>
</feature>
<feature type="compositionally biased region" description="Basic residues" evidence="4">
    <location>
        <begin position="1"/>
        <end position="10"/>
    </location>
</feature>
<dbReference type="SUPFAM" id="SSF57889">
    <property type="entry name" value="Cysteine-rich domain"/>
    <property type="match status" value="1"/>
</dbReference>
<feature type="compositionally biased region" description="Low complexity" evidence="4">
    <location>
        <begin position="26"/>
        <end position="37"/>
    </location>
</feature>
<dbReference type="GO" id="GO:0046872">
    <property type="term" value="F:metal ion binding"/>
    <property type="evidence" value="ECO:0007669"/>
    <property type="project" value="UniProtKB-KW"/>
</dbReference>
<proteinExistence type="predicted"/>
<protein>
    <submittedName>
        <fullName evidence="7">Phorbol-ester/DAG-type domain-containing protein</fullName>
    </submittedName>
</protein>
<dbReference type="PRINTS" id="PR00008">
    <property type="entry name" value="DAGPEDOMAIN"/>
</dbReference>
<feature type="compositionally biased region" description="Polar residues" evidence="4">
    <location>
        <begin position="89"/>
        <end position="104"/>
    </location>
</feature>
<evidence type="ECO:0000313" key="6">
    <source>
        <dbReference type="Proteomes" id="UP000887566"/>
    </source>
</evidence>
<dbReference type="Gene3D" id="3.30.60.20">
    <property type="match status" value="1"/>
</dbReference>
<dbReference type="WBParaSite" id="PSAMB.scaffold1276size33487.g12127.t1">
    <property type="protein sequence ID" value="PSAMB.scaffold1276size33487.g12127.t1"/>
    <property type="gene ID" value="PSAMB.scaffold1276size33487.g12127"/>
</dbReference>